<feature type="non-terminal residue" evidence="2">
    <location>
        <position position="321"/>
    </location>
</feature>
<feature type="compositionally biased region" description="Acidic residues" evidence="1">
    <location>
        <begin position="64"/>
        <end position="76"/>
    </location>
</feature>
<dbReference type="Proteomes" id="UP000749559">
    <property type="component" value="Unassembled WGS sequence"/>
</dbReference>
<dbReference type="AlphaFoldDB" id="A0A8S4NY50"/>
<evidence type="ECO:0000313" key="3">
    <source>
        <dbReference type="Proteomes" id="UP000749559"/>
    </source>
</evidence>
<evidence type="ECO:0000313" key="2">
    <source>
        <dbReference type="EMBL" id="CAH1785989.1"/>
    </source>
</evidence>
<comment type="caution">
    <text evidence="2">The sequence shown here is derived from an EMBL/GenBank/DDBJ whole genome shotgun (WGS) entry which is preliminary data.</text>
</comment>
<keyword evidence="3" id="KW-1185">Reference proteome</keyword>
<dbReference type="EMBL" id="CAIIXF020000006">
    <property type="protein sequence ID" value="CAH1785989.1"/>
    <property type="molecule type" value="Genomic_DNA"/>
</dbReference>
<protein>
    <submittedName>
        <fullName evidence="2">Uncharacterized protein</fullName>
    </submittedName>
</protein>
<feature type="region of interest" description="Disordered" evidence="1">
    <location>
        <begin position="64"/>
        <end position="91"/>
    </location>
</feature>
<proteinExistence type="predicted"/>
<evidence type="ECO:0000256" key="1">
    <source>
        <dbReference type="SAM" id="MobiDB-lite"/>
    </source>
</evidence>
<organism evidence="2 3">
    <name type="scientific">Owenia fusiformis</name>
    <name type="common">Polychaete worm</name>
    <dbReference type="NCBI Taxonomy" id="6347"/>
    <lineage>
        <taxon>Eukaryota</taxon>
        <taxon>Metazoa</taxon>
        <taxon>Spiralia</taxon>
        <taxon>Lophotrochozoa</taxon>
        <taxon>Annelida</taxon>
        <taxon>Polychaeta</taxon>
        <taxon>Sedentaria</taxon>
        <taxon>Canalipalpata</taxon>
        <taxon>Sabellida</taxon>
        <taxon>Oweniida</taxon>
        <taxon>Oweniidae</taxon>
        <taxon>Owenia</taxon>
    </lineage>
</organism>
<feature type="region of interest" description="Disordered" evidence="1">
    <location>
        <begin position="1"/>
        <end position="30"/>
    </location>
</feature>
<gene>
    <name evidence="2" type="ORF">OFUS_LOCUS11965</name>
</gene>
<reference evidence="2" key="1">
    <citation type="submission" date="2022-03" db="EMBL/GenBank/DDBJ databases">
        <authorList>
            <person name="Martin C."/>
        </authorList>
    </citation>
    <scope>NUCLEOTIDE SEQUENCE</scope>
</reference>
<name>A0A8S4NY50_OWEFU</name>
<feature type="compositionally biased region" description="Polar residues" evidence="1">
    <location>
        <begin position="280"/>
        <end position="290"/>
    </location>
</feature>
<feature type="region of interest" description="Disordered" evidence="1">
    <location>
        <begin position="277"/>
        <end position="306"/>
    </location>
</feature>
<sequence>MMEVNKEEPKKSVDDNTKYQRQNPKRDKNLMDAQNEKIVIFNNVEIVNYIDVIAKFSSSVDTNENEIKEDNDDEDINGNNKGGDTIKQDMKPSYEDGALSIKRPNVDDSVLNDEYEAENEDKQFLVNGNIVNEENEEGHDSNYTVGDGDGIAIKKHDILPLKRDAEVDTTLNKKDKVLHSKIHKIDNHNILNKKDKNLNVLSQMVVDSPCAIANEKGNVLSLKQNKAESGGIDLNKNDKVNARKENVIESDIIKKKHNDGHIREQSTIDKRHNVNRKSNEGQVNKQSIKTNGHLANGNEGDPDEDEDLLKHCDRCWILSEK</sequence>
<accession>A0A8S4NY50</accession>